<feature type="region of interest" description="Disordered" evidence="1">
    <location>
        <begin position="1"/>
        <end position="583"/>
    </location>
</feature>
<evidence type="ECO:0000256" key="1">
    <source>
        <dbReference type="SAM" id="MobiDB-lite"/>
    </source>
</evidence>
<sequence>MATGQGHPKQQLYAPYPPQQPQYYVQQQQSHPQYHPQQQQQYQQQQQQQQRQYQTPHQPQYYYPPQQKQYAASTSPAPAPAQQPQPPQQQFLAELEAPLVTANPNSRPTSSSTSPTSGAATATAAPPSAQQDGTPIFEMPTEAATAKPKPLKLSGASSPAPPSPSGVQQKPPVQANPWGFFLPDDIPDQVTPPAKDGSEDALLSIKPLRIVKTGPASSSPEGEAEQESGAQPVGAASRPVLPEHSPDVGTGLTEQQGSTSSSPLGAGLAPAPLNLARPQPPAIQQQPATTGGSPVIIPPAGTYPLPPASPSPVSPVSGYQPSPGVQMTLPLHPYPTGGSSTGPASLANSAVVTPLTPAQTGHPTYTQAASQHAYTQPTPASPVYVQAGLPPTLPMNSYFPQQPSYARPEPASTASAHHSPAASVSSTAQEAAQIAQHLASQGQYASPPPSYDQAIAQTASPVPSQTQAYQPPAAAPLSPHPTAASSMASYPFSPADIGGPGPFQQTPSPPNPQAHPHAPPIPQPSYVNGPQSYQANVPPALPPRTSPPTAGAGRGQHPNAYPPPPTRPGYVAPPLGPVKSNPGLFSSATARKLLNKTTDFVDQAITPYLQESRYRPPYGHCQYPYQYHQYPGYQYPPGQPAHPPPGQYYQPQPGYAPTQRT</sequence>
<feature type="compositionally biased region" description="Pro residues" evidence="1">
    <location>
        <begin position="637"/>
        <end position="646"/>
    </location>
</feature>
<feature type="compositionally biased region" description="Low complexity" evidence="1">
    <location>
        <begin position="314"/>
        <end position="325"/>
    </location>
</feature>
<feature type="compositionally biased region" description="Low complexity" evidence="1">
    <location>
        <begin position="463"/>
        <end position="476"/>
    </location>
</feature>
<evidence type="ECO:0000313" key="2">
    <source>
        <dbReference type="EMBL" id="KAF6812758.1"/>
    </source>
</evidence>
<feature type="compositionally biased region" description="Low complexity" evidence="1">
    <location>
        <begin position="21"/>
        <end position="70"/>
    </location>
</feature>
<feature type="compositionally biased region" description="Low complexity" evidence="1">
    <location>
        <begin position="263"/>
        <end position="288"/>
    </location>
</feature>
<accession>A0A8H6JGZ6</accession>
<organism evidence="2 3">
    <name type="scientific">Colletotrichum musicola</name>
    <dbReference type="NCBI Taxonomy" id="2175873"/>
    <lineage>
        <taxon>Eukaryota</taxon>
        <taxon>Fungi</taxon>
        <taxon>Dikarya</taxon>
        <taxon>Ascomycota</taxon>
        <taxon>Pezizomycotina</taxon>
        <taxon>Sordariomycetes</taxon>
        <taxon>Hypocreomycetidae</taxon>
        <taxon>Glomerellales</taxon>
        <taxon>Glomerellaceae</taxon>
        <taxon>Colletotrichum</taxon>
        <taxon>Colletotrichum orchidearum species complex</taxon>
    </lineage>
</organism>
<protein>
    <submittedName>
        <fullName evidence="2">Uncharacterized protein</fullName>
    </submittedName>
</protein>
<keyword evidence="3" id="KW-1185">Reference proteome</keyword>
<reference evidence="2" key="1">
    <citation type="journal article" date="2020" name="Phytopathology">
        <title>Genome Sequence Resources of Colletotrichum truncatum, C. plurivorum, C. musicola, and C. sojae: Four Species Pathogenic to Soybean (Glycine max).</title>
        <authorList>
            <person name="Rogerio F."/>
            <person name="Boufleur T.R."/>
            <person name="Ciampi-Guillardi M."/>
            <person name="Sukno S.A."/>
            <person name="Thon M.R."/>
            <person name="Massola Junior N.S."/>
            <person name="Baroncelli R."/>
        </authorList>
    </citation>
    <scope>NUCLEOTIDE SEQUENCE</scope>
    <source>
        <strain evidence="2">LFN0074</strain>
    </source>
</reference>
<feature type="compositionally biased region" description="Pro residues" evidence="1">
    <location>
        <begin position="304"/>
        <end position="313"/>
    </location>
</feature>
<dbReference type="AlphaFoldDB" id="A0A8H6JGZ6"/>
<name>A0A8H6JGZ6_9PEZI</name>
<dbReference type="Proteomes" id="UP000639643">
    <property type="component" value="Unassembled WGS sequence"/>
</dbReference>
<feature type="region of interest" description="Disordered" evidence="1">
    <location>
        <begin position="632"/>
        <end position="661"/>
    </location>
</feature>
<gene>
    <name evidence="2" type="ORF">CMUS01_12978</name>
</gene>
<feature type="compositionally biased region" description="Low complexity" evidence="1">
    <location>
        <begin position="647"/>
        <end position="661"/>
    </location>
</feature>
<feature type="compositionally biased region" description="Pro residues" evidence="1">
    <location>
        <begin position="507"/>
        <end position="523"/>
    </location>
</feature>
<feature type="compositionally biased region" description="Polar residues" evidence="1">
    <location>
        <begin position="337"/>
        <end position="378"/>
    </location>
</feature>
<proteinExistence type="predicted"/>
<feature type="compositionally biased region" description="Polar residues" evidence="1">
    <location>
        <begin position="394"/>
        <end position="404"/>
    </location>
</feature>
<dbReference type="EMBL" id="WIGM01000777">
    <property type="protein sequence ID" value="KAF6812758.1"/>
    <property type="molecule type" value="Genomic_DNA"/>
</dbReference>
<dbReference type="OrthoDB" id="4851011at2759"/>
<feature type="compositionally biased region" description="Pro residues" evidence="1">
    <location>
        <begin position="77"/>
        <end position="87"/>
    </location>
</feature>
<feature type="compositionally biased region" description="Low complexity" evidence="1">
    <location>
        <begin position="410"/>
        <end position="428"/>
    </location>
</feature>
<feature type="compositionally biased region" description="Low complexity" evidence="1">
    <location>
        <begin position="101"/>
        <end position="129"/>
    </location>
</feature>
<comment type="caution">
    <text evidence="2">The sequence shown here is derived from an EMBL/GenBank/DDBJ whole genome shotgun (WGS) entry which is preliminary data.</text>
</comment>
<feature type="compositionally biased region" description="Polar residues" evidence="1">
    <location>
        <begin position="526"/>
        <end position="535"/>
    </location>
</feature>
<evidence type="ECO:0000313" key="3">
    <source>
        <dbReference type="Proteomes" id="UP000639643"/>
    </source>
</evidence>
<feature type="compositionally biased region" description="Polar residues" evidence="1">
    <location>
        <begin position="252"/>
        <end position="262"/>
    </location>
</feature>